<accession>A0A855M8F8</accession>
<name>A0A855M8F8_9GAMM</name>
<comment type="caution">
    <text evidence="1">The sequence shown here is derived from an EMBL/GenBank/DDBJ whole genome shotgun (WGS) entry which is preliminary data.</text>
</comment>
<proteinExistence type="predicted"/>
<gene>
    <name evidence="1" type="ORF">F131LOC_03920</name>
</gene>
<reference evidence="1" key="1">
    <citation type="submission" date="2017-12" db="EMBL/GenBank/DDBJ databases">
        <title>First report on the novel genomospecies/subspecies of Pectobacterium carotovorum in Russia.</title>
        <authorList>
            <person name="Shirshikov F.V."/>
            <person name="Miroshnikov K."/>
            <person name="Toshakov S.V."/>
            <person name="Kabanova A.P."/>
            <person name="Barannik A.P."/>
            <person name="Shneider M."/>
            <person name="Ignatov A.N."/>
            <person name="Miroshnikov K.A."/>
        </authorList>
    </citation>
    <scope>NUCLEOTIDE SEQUENCE [LARGE SCALE GENOMIC DNA]</scope>
    <source>
        <strain evidence="1">F131</strain>
    </source>
</reference>
<protein>
    <submittedName>
        <fullName evidence="1">Uncharacterized protein</fullName>
    </submittedName>
</protein>
<organism evidence="1">
    <name type="scientific">Pectobacterium versatile</name>
    <dbReference type="NCBI Taxonomy" id="2488639"/>
    <lineage>
        <taxon>Bacteria</taxon>
        <taxon>Pseudomonadati</taxon>
        <taxon>Pseudomonadota</taxon>
        <taxon>Gammaproteobacteria</taxon>
        <taxon>Enterobacterales</taxon>
        <taxon>Pectobacteriaceae</taxon>
        <taxon>Pectobacterium</taxon>
    </lineage>
</organism>
<sequence length="77" mass="9084">MKIKLIFHIIRECFSGTSPEEDGDYRKHAPHECPLSRKAIAYDVISTENYQNCLINIRVMIKSADDRQTLDLMYHYH</sequence>
<dbReference type="AlphaFoldDB" id="A0A855M8F8"/>
<evidence type="ECO:0000313" key="1">
    <source>
        <dbReference type="EMBL" id="POY48312.1"/>
    </source>
</evidence>
<dbReference type="EMBL" id="PDVW01000036">
    <property type="protein sequence ID" value="POY48312.1"/>
    <property type="molecule type" value="Genomic_DNA"/>
</dbReference>